<dbReference type="PATRIC" id="fig|1618445.3.peg.421"/>
<dbReference type="Gene3D" id="3.40.50.720">
    <property type="entry name" value="NAD(P)-binding Rossmann-like Domain"/>
    <property type="match status" value="1"/>
</dbReference>
<dbReference type="InterPro" id="IPR011051">
    <property type="entry name" value="RmlC_Cupin_sf"/>
</dbReference>
<organism evidence="2 3">
    <name type="scientific">Candidatus Gottesmanbacteria bacterium GW2011_GWA2_47_9</name>
    <dbReference type="NCBI Taxonomy" id="1618445"/>
    <lineage>
        <taxon>Bacteria</taxon>
        <taxon>Candidatus Gottesmaniibacteriota</taxon>
    </lineage>
</organism>
<dbReference type="InterPro" id="IPR014710">
    <property type="entry name" value="RmlC-like_jellyroll"/>
</dbReference>
<protein>
    <submittedName>
        <fullName evidence="2">NAD-dependent epimerase/dehydratase</fullName>
    </submittedName>
</protein>
<dbReference type="PANTHER" id="PTHR43245">
    <property type="entry name" value="BIFUNCTIONAL POLYMYXIN RESISTANCE PROTEIN ARNA"/>
    <property type="match status" value="1"/>
</dbReference>
<dbReference type="Pfam" id="PF01370">
    <property type="entry name" value="Epimerase"/>
    <property type="match status" value="1"/>
</dbReference>
<evidence type="ECO:0000313" key="2">
    <source>
        <dbReference type="EMBL" id="KKU88114.1"/>
    </source>
</evidence>
<evidence type="ECO:0000259" key="1">
    <source>
        <dbReference type="Pfam" id="PF01370"/>
    </source>
</evidence>
<dbReference type="AlphaFoldDB" id="A0A0G1U217"/>
<gene>
    <name evidence="2" type="ORF">UY16_C0013G0024</name>
</gene>
<dbReference type="PANTHER" id="PTHR43245:SF23">
    <property type="entry name" value="NAD(P)-BINDING DOMAIN-CONTAINING PROTEIN"/>
    <property type="match status" value="1"/>
</dbReference>
<dbReference type="InterPro" id="IPR050177">
    <property type="entry name" value="Lipid_A_modif_metabolic_enz"/>
</dbReference>
<accession>A0A0G1U217</accession>
<dbReference type="Gene3D" id="2.60.120.10">
    <property type="entry name" value="Jelly Rolls"/>
    <property type="match status" value="1"/>
</dbReference>
<feature type="domain" description="NAD-dependent epimerase/dehydratase" evidence="1">
    <location>
        <begin position="2"/>
        <end position="71"/>
    </location>
</feature>
<dbReference type="InterPro" id="IPR036291">
    <property type="entry name" value="NAD(P)-bd_dom_sf"/>
</dbReference>
<name>A0A0G1U217_9BACT</name>
<comment type="caution">
    <text evidence="2">The sequence shown here is derived from an EMBL/GenBank/DDBJ whole genome shotgun (WGS) entry which is preliminary data.</text>
</comment>
<sequence>MIFRLGTLYGVGDRYSRVRLDLAVNTMTTKAVTTHKLTIFGGNQFRPLLHVRDAARAIADNLTTKHTGVFNLHSKNIKIFDLAHRIAGLVPNTALEIVDSSVDDVRNYRVSSRKAQKTFGFHPTRRIEDGIAEIKQLFDEKRIKDPDHSRYTNVGHLLRLNNHTTAGDKPRMIDCVTAIDDRGQVVFANDFDVRGVRRFYMVSNHRAGFVRAWHAHKQEAKYVLVTHGAALIGVPIQRSCFTQPRPLKSRRLTISATPHGIGTYGRWKKDERCYLKRNTRIKPCFPFFICRF</sequence>
<proteinExistence type="predicted"/>
<dbReference type="SUPFAM" id="SSF51182">
    <property type="entry name" value="RmlC-like cupins"/>
    <property type="match status" value="1"/>
</dbReference>
<reference evidence="2 3" key="1">
    <citation type="journal article" date="2015" name="Nature">
        <title>rRNA introns, odd ribosomes, and small enigmatic genomes across a large radiation of phyla.</title>
        <authorList>
            <person name="Brown C.T."/>
            <person name="Hug L.A."/>
            <person name="Thomas B.C."/>
            <person name="Sharon I."/>
            <person name="Castelle C.J."/>
            <person name="Singh A."/>
            <person name="Wilkins M.J."/>
            <person name="Williams K.H."/>
            <person name="Banfield J.F."/>
        </authorList>
    </citation>
    <scope>NUCLEOTIDE SEQUENCE [LARGE SCALE GENOMIC DNA]</scope>
</reference>
<dbReference type="EMBL" id="LCOY01000013">
    <property type="protein sequence ID" value="KKU88114.1"/>
    <property type="molecule type" value="Genomic_DNA"/>
</dbReference>
<evidence type="ECO:0000313" key="3">
    <source>
        <dbReference type="Proteomes" id="UP000034739"/>
    </source>
</evidence>
<dbReference type="Proteomes" id="UP000034739">
    <property type="component" value="Unassembled WGS sequence"/>
</dbReference>
<dbReference type="SUPFAM" id="SSF51735">
    <property type="entry name" value="NAD(P)-binding Rossmann-fold domains"/>
    <property type="match status" value="1"/>
</dbReference>
<dbReference type="InterPro" id="IPR001509">
    <property type="entry name" value="Epimerase_deHydtase"/>
</dbReference>